<evidence type="ECO:0000259" key="2">
    <source>
        <dbReference type="Pfam" id="PF11127"/>
    </source>
</evidence>
<accession>A0ABS8AFL2</accession>
<feature type="transmembrane region" description="Helical" evidence="1">
    <location>
        <begin position="12"/>
        <end position="34"/>
    </location>
</feature>
<keyword evidence="1" id="KW-0812">Transmembrane</keyword>
<feature type="domain" description="Inner membrane protein YgaP-like transmembrane" evidence="2">
    <location>
        <begin position="1"/>
        <end position="64"/>
    </location>
</feature>
<dbReference type="EMBL" id="JAJADQ010000008">
    <property type="protein sequence ID" value="MCB2379213.1"/>
    <property type="molecule type" value="Genomic_DNA"/>
</dbReference>
<keyword evidence="4" id="KW-1185">Reference proteome</keyword>
<protein>
    <submittedName>
        <fullName evidence="3">DUF2892 domain-containing protein</fullName>
    </submittedName>
</protein>
<evidence type="ECO:0000256" key="1">
    <source>
        <dbReference type="SAM" id="Phobius"/>
    </source>
</evidence>
<comment type="caution">
    <text evidence="3">The sequence shown here is derived from an EMBL/GenBank/DDBJ whole genome shotgun (WGS) entry which is preliminary data.</text>
</comment>
<gene>
    <name evidence="3" type="ORF">LGH70_16560</name>
</gene>
<dbReference type="RefSeq" id="WP_226187796.1">
    <property type="nucleotide sequence ID" value="NZ_JAJADQ010000008.1"/>
</dbReference>
<evidence type="ECO:0000313" key="4">
    <source>
        <dbReference type="Proteomes" id="UP001165297"/>
    </source>
</evidence>
<dbReference type="InterPro" id="IPR021309">
    <property type="entry name" value="YgaP-like_TM"/>
</dbReference>
<feature type="transmembrane region" description="Helical" evidence="1">
    <location>
        <begin position="40"/>
        <end position="60"/>
    </location>
</feature>
<reference evidence="3" key="1">
    <citation type="submission" date="2021-10" db="EMBL/GenBank/DDBJ databases">
        <authorList>
            <person name="Dean J.D."/>
            <person name="Kim M.K."/>
            <person name="Newey C.N."/>
            <person name="Stoker T.S."/>
            <person name="Thompson D.W."/>
            <person name="Grose J.H."/>
        </authorList>
    </citation>
    <scope>NUCLEOTIDE SEQUENCE</scope>
    <source>
        <strain evidence="3">BT635</strain>
    </source>
</reference>
<keyword evidence="1" id="KW-1133">Transmembrane helix</keyword>
<organism evidence="3 4">
    <name type="scientific">Hymenobacter nitidus</name>
    <dbReference type="NCBI Taxonomy" id="2880929"/>
    <lineage>
        <taxon>Bacteria</taxon>
        <taxon>Pseudomonadati</taxon>
        <taxon>Bacteroidota</taxon>
        <taxon>Cytophagia</taxon>
        <taxon>Cytophagales</taxon>
        <taxon>Hymenobacteraceae</taxon>
        <taxon>Hymenobacter</taxon>
    </lineage>
</organism>
<evidence type="ECO:0000313" key="3">
    <source>
        <dbReference type="EMBL" id="MCB2379213.1"/>
    </source>
</evidence>
<sequence>MEPNLCFTDRLLRAVLAFYLVSVLIGPGLTGAWLLGGLPILVLVWTSAVGFCPLYAWLGISSRRPG</sequence>
<proteinExistence type="predicted"/>
<name>A0ABS8AFL2_9BACT</name>
<dbReference type="Proteomes" id="UP001165297">
    <property type="component" value="Unassembled WGS sequence"/>
</dbReference>
<keyword evidence="1" id="KW-0472">Membrane</keyword>
<dbReference type="Pfam" id="PF11127">
    <property type="entry name" value="YgaP-like_TM"/>
    <property type="match status" value="1"/>
</dbReference>